<dbReference type="PROSITE" id="PS00710">
    <property type="entry name" value="PGM_PMM"/>
    <property type="match status" value="1"/>
</dbReference>
<evidence type="ECO:0000259" key="10">
    <source>
        <dbReference type="Pfam" id="PF02879"/>
    </source>
</evidence>
<dbReference type="STRING" id="1079994.SAMN04488565_0225"/>
<evidence type="ECO:0000256" key="1">
    <source>
        <dbReference type="ARBA" id="ARBA00001946"/>
    </source>
</evidence>
<evidence type="ECO:0000259" key="9">
    <source>
        <dbReference type="Pfam" id="PF02878"/>
    </source>
</evidence>
<dbReference type="GO" id="GO:0000287">
    <property type="term" value="F:magnesium ion binding"/>
    <property type="evidence" value="ECO:0007669"/>
    <property type="project" value="InterPro"/>
</dbReference>
<protein>
    <submittedName>
        <fullName evidence="12">Phosphomannomutase</fullName>
    </submittedName>
</protein>
<dbReference type="PANTHER" id="PTHR45745">
    <property type="entry name" value="PHOSPHOMANNOMUTASE 45A"/>
    <property type="match status" value="1"/>
</dbReference>
<dbReference type="Pfam" id="PF02878">
    <property type="entry name" value="PGM_PMM_I"/>
    <property type="match status" value="1"/>
</dbReference>
<gene>
    <name evidence="12" type="ORF">SAMN04488565_0225</name>
</gene>
<evidence type="ECO:0000256" key="4">
    <source>
        <dbReference type="ARBA" id="ARBA00022723"/>
    </source>
</evidence>
<feature type="region of interest" description="Disordered" evidence="7">
    <location>
        <begin position="1"/>
        <end position="29"/>
    </location>
</feature>
<dbReference type="InterPro" id="IPR005845">
    <property type="entry name" value="A-D-PHexomutase_a/b/a-II"/>
</dbReference>
<dbReference type="Gene3D" id="3.40.120.10">
    <property type="entry name" value="Alpha-D-Glucose-1,6-Bisphosphate, subunit A, domain 3"/>
    <property type="match status" value="3"/>
</dbReference>
<dbReference type="Gene3D" id="3.30.310.50">
    <property type="entry name" value="Alpha-D-phosphohexomutase, C-terminal domain"/>
    <property type="match status" value="1"/>
</dbReference>
<evidence type="ECO:0000313" key="13">
    <source>
        <dbReference type="Proteomes" id="UP000182690"/>
    </source>
</evidence>
<evidence type="ECO:0000256" key="2">
    <source>
        <dbReference type="ARBA" id="ARBA00010231"/>
    </source>
</evidence>
<dbReference type="Pfam" id="PF02879">
    <property type="entry name" value="PGM_PMM_II"/>
    <property type="match status" value="1"/>
</dbReference>
<evidence type="ECO:0000313" key="12">
    <source>
        <dbReference type="EMBL" id="SDQ06853.1"/>
    </source>
</evidence>
<dbReference type="GO" id="GO:0008973">
    <property type="term" value="F:phosphopentomutase activity"/>
    <property type="evidence" value="ECO:0007669"/>
    <property type="project" value="TreeGrafter"/>
</dbReference>
<dbReference type="SUPFAM" id="SSF53738">
    <property type="entry name" value="Phosphoglucomutase, first 3 domains"/>
    <property type="match status" value="3"/>
</dbReference>
<dbReference type="PANTHER" id="PTHR45745:SF1">
    <property type="entry name" value="PHOSPHOGLUCOMUTASE 2B-RELATED"/>
    <property type="match status" value="1"/>
</dbReference>
<keyword evidence="6" id="KW-0413">Isomerase</keyword>
<evidence type="ECO:0000259" key="11">
    <source>
        <dbReference type="Pfam" id="PF02880"/>
    </source>
</evidence>
<sequence length="620" mass="64574">MAETGMGSPRRARASDASQHAQAEEAPTSAELEAILAEAAAWADADIDAGTRAEARALIERASAGDAAAVSELRSAFGGRLAFGTAGLRGRLGAGPKRMNRVVVSQTSAGFAAYLWEEAKRRGAADAPSVVIGYDGRVGSAVFARDTAEVMSGAGISTYLLPESGPTPLTAFAVRHLDVSAGVMITASHNPPRDNGYKVYLGDADAGSQIAPPTDTAIAAHIERAAAAPVGELPRAHGYSVLGSGVADAYVAETSAAVLAGLPQRPDAPGVALGSDTDLRVVYTAMHGVGAELAQRVFLSCGLPRVTPVREQLLPDGRFPTVDFPNPEEPGALDLAYRTARAASADLIVAHDPDADRLALAAPHPAEASGYRRLTGNELGLLLGWRAAERAVAEARQREVAVRGALACTIVSSPALRAVADAYGLDYAETLSGFKWVSRVPELVFGFEEALGYLIHPAVVRDKDGISASADAIAMVRELAAEGRTIWDRLDAASERFGHFASGQVTLRLPSMAAASALAARVRRDPPRELGGARVADARDLLVPGAAEVPADVLRYDLADGSRVMIRPSGTEPKLKVYLDTFSDAGAAAERRAGAERALGDLERSVRAYLEGLQAEAASA</sequence>
<evidence type="ECO:0000256" key="3">
    <source>
        <dbReference type="ARBA" id="ARBA00022553"/>
    </source>
</evidence>
<feature type="domain" description="Alpha-D-phosphohexomutase alpha/beta/alpha" evidence="11">
    <location>
        <begin position="398"/>
        <end position="490"/>
    </location>
</feature>
<feature type="domain" description="Alpha-D-phosphohexomutase alpha/beta/alpha" evidence="9">
    <location>
        <begin position="81"/>
        <end position="225"/>
    </location>
</feature>
<dbReference type="InterPro" id="IPR005844">
    <property type="entry name" value="A-D-PHexomutase_a/b/a-I"/>
</dbReference>
<dbReference type="AlphaFoldDB" id="A0A1H0XVE3"/>
<dbReference type="InterPro" id="IPR005843">
    <property type="entry name" value="A-D-PHexomutase_C"/>
</dbReference>
<dbReference type="Proteomes" id="UP000182690">
    <property type="component" value="Unassembled WGS sequence"/>
</dbReference>
<evidence type="ECO:0000259" key="8">
    <source>
        <dbReference type="Pfam" id="PF00408"/>
    </source>
</evidence>
<dbReference type="Pfam" id="PF00408">
    <property type="entry name" value="PGM_PMM_IV"/>
    <property type="match status" value="1"/>
</dbReference>
<dbReference type="CDD" id="cd05799">
    <property type="entry name" value="PGM2"/>
    <property type="match status" value="1"/>
</dbReference>
<dbReference type="RefSeq" id="WP_244887458.1">
    <property type="nucleotide sequence ID" value="NZ_FNKB01000001.1"/>
</dbReference>
<comment type="similarity">
    <text evidence="2">Belongs to the phosphohexose mutase family.</text>
</comment>
<dbReference type="InterPro" id="IPR016066">
    <property type="entry name" value="A-D-PHexomutase_CS"/>
</dbReference>
<feature type="domain" description="Alpha-D-phosphohexomutase alpha/beta/alpha" evidence="10">
    <location>
        <begin position="276"/>
        <end position="361"/>
    </location>
</feature>
<dbReference type="InterPro" id="IPR036900">
    <property type="entry name" value="A-D-PHexomutase_C_sf"/>
</dbReference>
<dbReference type="eggNOG" id="COG1109">
    <property type="taxonomic scope" value="Bacteria"/>
</dbReference>
<dbReference type="InterPro" id="IPR016055">
    <property type="entry name" value="A-D-PHexomutase_a/b/a-I/II/III"/>
</dbReference>
<name>A0A1H0XVE3_9MICO</name>
<evidence type="ECO:0000256" key="7">
    <source>
        <dbReference type="SAM" id="MobiDB-lite"/>
    </source>
</evidence>
<reference evidence="12 13" key="1">
    <citation type="submission" date="2016-10" db="EMBL/GenBank/DDBJ databases">
        <authorList>
            <person name="de Groot N.N."/>
        </authorList>
    </citation>
    <scope>NUCLEOTIDE SEQUENCE [LARGE SCALE GENOMIC DNA]</scope>
    <source>
        <strain evidence="12 13">DSM 22788</strain>
    </source>
</reference>
<dbReference type="InterPro" id="IPR005846">
    <property type="entry name" value="A-D-PHexomutase_a/b/a-III"/>
</dbReference>
<dbReference type="PRINTS" id="PR00509">
    <property type="entry name" value="PGMPMM"/>
</dbReference>
<dbReference type="InterPro" id="IPR005841">
    <property type="entry name" value="Alpha-D-phosphohexomutase_SF"/>
</dbReference>
<comment type="cofactor">
    <cofactor evidence="1">
        <name>Mg(2+)</name>
        <dbReference type="ChEBI" id="CHEBI:18420"/>
    </cofactor>
</comment>
<accession>A0A1H0XVE3</accession>
<keyword evidence="3" id="KW-0597">Phosphoprotein</keyword>
<keyword evidence="4" id="KW-0479">Metal-binding</keyword>
<dbReference type="Pfam" id="PF02880">
    <property type="entry name" value="PGM_PMM_III"/>
    <property type="match status" value="1"/>
</dbReference>
<evidence type="ECO:0000256" key="5">
    <source>
        <dbReference type="ARBA" id="ARBA00022842"/>
    </source>
</evidence>
<dbReference type="GO" id="GO:0006166">
    <property type="term" value="P:purine ribonucleoside salvage"/>
    <property type="evidence" value="ECO:0007669"/>
    <property type="project" value="TreeGrafter"/>
</dbReference>
<dbReference type="SUPFAM" id="SSF55957">
    <property type="entry name" value="Phosphoglucomutase, C-terminal domain"/>
    <property type="match status" value="1"/>
</dbReference>
<evidence type="ECO:0000256" key="6">
    <source>
        <dbReference type="ARBA" id="ARBA00023235"/>
    </source>
</evidence>
<feature type="domain" description="Alpha-D-phosphohexomutase C-terminal" evidence="8">
    <location>
        <begin position="541"/>
        <end position="589"/>
    </location>
</feature>
<proteinExistence type="inferred from homology"/>
<keyword evidence="5" id="KW-0460">Magnesium</keyword>
<organism evidence="12 13">
    <name type="scientific">Leucobacter chromiiresistens</name>
    <dbReference type="NCBI Taxonomy" id="1079994"/>
    <lineage>
        <taxon>Bacteria</taxon>
        <taxon>Bacillati</taxon>
        <taxon>Actinomycetota</taxon>
        <taxon>Actinomycetes</taxon>
        <taxon>Micrococcales</taxon>
        <taxon>Microbacteriaceae</taxon>
        <taxon>Leucobacter</taxon>
    </lineage>
</organism>
<dbReference type="EMBL" id="FNKB01000001">
    <property type="protein sequence ID" value="SDQ06853.1"/>
    <property type="molecule type" value="Genomic_DNA"/>
</dbReference>
<dbReference type="GO" id="GO:0005975">
    <property type="term" value="P:carbohydrate metabolic process"/>
    <property type="evidence" value="ECO:0007669"/>
    <property type="project" value="InterPro"/>
</dbReference>